<keyword evidence="4" id="KW-1185">Reference proteome</keyword>
<evidence type="ECO:0000259" key="2">
    <source>
        <dbReference type="PROSITE" id="PS51677"/>
    </source>
</evidence>
<dbReference type="EMBL" id="JACRST010000007">
    <property type="protein sequence ID" value="MBC8546632.1"/>
    <property type="molecule type" value="Genomic_DNA"/>
</dbReference>
<dbReference type="InterPro" id="IPR011330">
    <property type="entry name" value="Glyco_hydro/deAcase_b/a-brl"/>
</dbReference>
<dbReference type="PROSITE" id="PS51677">
    <property type="entry name" value="NODB"/>
    <property type="match status" value="1"/>
</dbReference>
<gene>
    <name evidence="3" type="ORF">H8711_06745</name>
</gene>
<dbReference type="PANTHER" id="PTHR34216:SF7">
    <property type="entry name" value="POLY-BETA-1,6-N-ACETYL-D-GLUCOSAMINE N-DEACETYLASE"/>
    <property type="match status" value="1"/>
</dbReference>
<evidence type="ECO:0000313" key="4">
    <source>
        <dbReference type="Proteomes" id="UP000653127"/>
    </source>
</evidence>
<dbReference type="InterPro" id="IPR051398">
    <property type="entry name" value="Polysacch_Deacetylase"/>
</dbReference>
<evidence type="ECO:0000256" key="1">
    <source>
        <dbReference type="ARBA" id="ARBA00022729"/>
    </source>
</evidence>
<dbReference type="PANTHER" id="PTHR34216">
    <property type="match status" value="1"/>
</dbReference>
<sequence>MYHHILKEQSRLNKYTISPDEFRQDMEYLKKNGYTPITMTELIAWSKGEGILPEKPAMITFDDGYESFHEYAYPILQEYGFKAVISVVGKYTDLYSETDDHHIRYSHCTWEQLKEMQDSGLVEVQNHTYNLHVNANGRHGSHKKSGESDEAYRKVLLEDVGKLQEECYEYLGRYPNTFTYPFGQISKEALPIIKEMGFQAALICQEKFNHLTGDPEELFHLNRINRPHGSSLQSLWEKARAEEQKKK</sequence>
<dbReference type="AlphaFoldDB" id="A0A926I055"/>
<keyword evidence="1" id="KW-0732">Signal</keyword>
<protein>
    <submittedName>
        <fullName evidence="3">Polysaccharide deacetylase family protein</fullName>
    </submittedName>
</protein>
<dbReference type="GO" id="GO:0016810">
    <property type="term" value="F:hydrolase activity, acting on carbon-nitrogen (but not peptide) bonds"/>
    <property type="evidence" value="ECO:0007669"/>
    <property type="project" value="InterPro"/>
</dbReference>
<organism evidence="3 4">
    <name type="scientific">Ligaoa zhengdingensis</name>
    <dbReference type="NCBI Taxonomy" id="2763658"/>
    <lineage>
        <taxon>Bacteria</taxon>
        <taxon>Bacillati</taxon>
        <taxon>Bacillota</taxon>
        <taxon>Clostridia</taxon>
        <taxon>Eubacteriales</taxon>
        <taxon>Oscillospiraceae</taxon>
        <taxon>Ligaoa</taxon>
    </lineage>
</organism>
<comment type="caution">
    <text evidence="3">The sequence shown here is derived from an EMBL/GenBank/DDBJ whole genome shotgun (WGS) entry which is preliminary data.</text>
</comment>
<proteinExistence type="predicted"/>
<dbReference type="SUPFAM" id="SSF88713">
    <property type="entry name" value="Glycoside hydrolase/deacetylase"/>
    <property type="match status" value="1"/>
</dbReference>
<dbReference type="GO" id="GO:0005975">
    <property type="term" value="P:carbohydrate metabolic process"/>
    <property type="evidence" value="ECO:0007669"/>
    <property type="project" value="InterPro"/>
</dbReference>
<evidence type="ECO:0000313" key="3">
    <source>
        <dbReference type="EMBL" id="MBC8546632.1"/>
    </source>
</evidence>
<dbReference type="InterPro" id="IPR002509">
    <property type="entry name" value="NODB_dom"/>
</dbReference>
<dbReference type="Proteomes" id="UP000653127">
    <property type="component" value="Unassembled WGS sequence"/>
</dbReference>
<feature type="domain" description="NodB homology" evidence="2">
    <location>
        <begin position="55"/>
        <end position="247"/>
    </location>
</feature>
<dbReference type="Gene3D" id="3.20.20.370">
    <property type="entry name" value="Glycoside hydrolase/deacetylase"/>
    <property type="match status" value="1"/>
</dbReference>
<dbReference type="Pfam" id="PF01522">
    <property type="entry name" value="Polysacc_deac_1"/>
    <property type="match status" value="1"/>
</dbReference>
<dbReference type="CDD" id="cd10918">
    <property type="entry name" value="CE4_NodB_like_5s_6s"/>
    <property type="match status" value="1"/>
</dbReference>
<reference evidence="3" key="1">
    <citation type="submission" date="2020-08" db="EMBL/GenBank/DDBJ databases">
        <title>Genome public.</title>
        <authorList>
            <person name="Liu C."/>
            <person name="Sun Q."/>
        </authorList>
    </citation>
    <scope>NUCLEOTIDE SEQUENCE</scope>
    <source>
        <strain evidence="3">NSJ-31</strain>
    </source>
</reference>
<name>A0A926I055_9FIRM</name>
<accession>A0A926I055</accession>